<comment type="subcellular location">
    <subcellularLocation>
        <location evidence="1">Membrane</location>
        <topology evidence="1">Multi-pass membrane protein</topology>
    </subcellularLocation>
</comment>
<feature type="domain" description="Potassium channel" evidence="11">
    <location>
        <begin position="418"/>
        <end position="488"/>
    </location>
</feature>
<evidence type="ECO:0000256" key="3">
    <source>
        <dbReference type="ARBA" id="ARBA00022692"/>
    </source>
</evidence>
<feature type="transmembrane region" description="Helical" evidence="10">
    <location>
        <begin position="111"/>
        <end position="132"/>
    </location>
</feature>
<protein>
    <submittedName>
        <fullName evidence="12">Potassium channel</fullName>
    </submittedName>
</protein>
<evidence type="ECO:0000256" key="6">
    <source>
        <dbReference type="ARBA" id="ARBA00023136"/>
    </source>
</evidence>
<evidence type="ECO:0000256" key="2">
    <source>
        <dbReference type="ARBA" id="ARBA00022448"/>
    </source>
</evidence>
<evidence type="ECO:0000259" key="11">
    <source>
        <dbReference type="Pfam" id="PF07885"/>
    </source>
</evidence>
<sequence length="668" mass="74545">MTSPSSPSSPSSLSSQPDASNASAAAAAAKPSLWRRIRSQFNPRPPDDNEPQDWWFASTAIPLIAATTSPFANVMSVVALAMSWTGQPRHGETSSTGIPAQTPVKDPGWCIALNATSLACGLVGNLFMLFNFTRTMRYIVALPATIILWLLATGILIGITSAMHLYTRHTAPQQAFSQAYWYAVIAAVHYFLLTVILMVNMLGYFLGHYPQYFALTDGQRTLILQTIALGVWLIIGAAVFQRVMHLSFADGLYFSDITILTLGFGDVTPQTAVGKGLVFPYAVVGIIILGLVVGSIHDILKELQYVVIVQKHIEQSREATAKHSVMAETEEEETKLQQTDSLRLTETTENIHRREYARKLIRYANLTALFRGHRPSAQKVLVIKNEKDRFDAMRAIQHEAMLFHRWYRLIWSLIAFGIVWTCGAAVFWALEERFTYFTALYFSFCSLLTIGYGDITPTTNASRPFFVAWSLIAIPTMTTLISEMSNTVVALFKRSVSIVADWTLLPQTGKYTAFLRKIVPFLSYIRQPQGHAQSAQSLDVERDRGGTSSVNGQSRSTEEPENGQGNASFQLALKLASTIQEVSRDVLEGRKKQYPYEEWAKFARLIRFTGSTPDGVLLNEDEYGIISRDWIGDSSPMLASQSEPEWVLSRLCESLIRYISVQGQQRDR</sequence>
<comment type="caution">
    <text evidence="12">The sequence shown here is derived from an EMBL/GenBank/DDBJ whole genome shotgun (WGS) entry which is preliminary data.</text>
</comment>
<dbReference type="GO" id="GO:0022841">
    <property type="term" value="F:potassium ion leak channel activity"/>
    <property type="evidence" value="ECO:0007669"/>
    <property type="project" value="TreeGrafter"/>
</dbReference>
<keyword evidence="2 8" id="KW-0813">Transport</keyword>
<dbReference type="Pfam" id="PF07885">
    <property type="entry name" value="Ion_trans_2"/>
    <property type="match status" value="2"/>
</dbReference>
<evidence type="ECO:0000256" key="5">
    <source>
        <dbReference type="ARBA" id="ARBA00023065"/>
    </source>
</evidence>
<dbReference type="Gene3D" id="1.10.287.70">
    <property type="match status" value="2"/>
</dbReference>
<keyword evidence="7 8" id="KW-0407">Ion channel</keyword>
<dbReference type="SUPFAM" id="SSF81324">
    <property type="entry name" value="Voltage-gated potassium channels"/>
    <property type="match status" value="2"/>
</dbReference>
<dbReference type="InterPro" id="IPR013099">
    <property type="entry name" value="K_chnl_dom"/>
</dbReference>
<feature type="transmembrane region" description="Helical" evidence="10">
    <location>
        <begin position="465"/>
        <end position="482"/>
    </location>
</feature>
<feature type="compositionally biased region" description="Low complexity" evidence="9">
    <location>
        <begin position="1"/>
        <end position="29"/>
    </location>
</feature>
<reference evidence="12 13" key="1">
    <citation type="submission" date="2019-06" db="EMBL/GenBank/DDBJ databases">
        <title>Wine fermentation using esterase from Monascus purpureus.</title>
        <authorList>
            <person name="Geng C."/>
            <person name="Zhang Y."/>
        </authorList>
    </citation>
    <scope>NUCLEOTIDE SEQUENCE [LARGE SCALE GENOMIC DNA]</scope>
    <source>
        <strain evidence="12">HQ1</strain>
    </source>
</reference>
<dbReference type="STRING" id="5098.A0A507QWR7"/>
<feature type="domain" description="Potassium channel" evidence="11">
    <location>
        <begin position="229"/>
        <end position="300"/>
    </location>
</feature>
<accession>A0A507QWR7</accession>
<dbReference type="PANTHER" id="PTHR11003">
    <property type="entry name" value="POTASSIUM CHANNEL, SUBFAMILY K"/>
    <property type="match status" value="1"/>
</dbReference>
<dbReference type="Proteomes" id="UP000319663">
    <property type="component" value="Unassembled WGS sequence"/>
</dbReference>
<keyword evidence="13" id="KW-1185">Reference proteome</keyword>
<evidence type="ECO:0000313" key="13">
    <source>
        <dbReference type="Proteomes" id="UP000319663"/>
    </source>
</evidence>
<gene>
    <name evidence="12" type="primary">TOK1</name>
    <name evidence="12" type="ORF">MPDQ_007234</name>
</gene>
<dbReference type="OrthoDB" id="297496at2759"/>
<dbReference type="GO" id="GO:0005886">
    <property type="term" value="C:plasma membrane"/>
    <property type="evidence" value="ECO:0007669"/>
    <property type="project" value="TreeGrafter"/>
</dbReference>
<keyword evidence="4 10" id="KW-1133">Transmembrane helix</keyword>
<feature type="transmembrane region" description="Helical" evidence="10">
    <location>
        <begin position="222"/>
        <end position="240"/>
    </location>
</feature>
<feature type="transmembrane region" description="Helical" evidence="10">
    <location>
        <begin position="409"/>
        <end position="430"/>
    </location>
</feature>
<feature type="compositionally biased region" description="Polar residues" evidence="9">
    <location>
        <begin position="546"/>
        <end position="555"/>
    </location>
</feature>
<evidence type="ECO:0000313" key="12">
    <source>
        <dbReference type="EMBL" id="TQB71860.1"/>
    </source>
</evidence>
<dbReference type="GO" id="GO:0030322">
    <property type="term" value="P:stabilization of membrane potential"/>
    <property type="evidence" value="ECO:0007669"/>
    <property type="project" value="TreeGrafter"/>
</dbReference>
<feature type="transmembrane region" description="Helical" evidence="10">
    <location>
        <begin position="436"/>
        <end position="453"/>
    </location>
</feature>
<evidence type="ECO:0000256" key="4">
    <source>
        <dbReference type="ARBA" id="ARBA00022989"/>
    </source>
</evidence>
<comment type="similarity">
    <text evidence="8">Belongs to the two pore domain potassium channel (TC 1.A.1.8) family.</text>
</comment>
<dbReference type="PRINTS" id="PR01333">
    <property type="entry name" value="2POREKCHANEL"/>
</dbReference>
<keyword evidence="6 10" id="KW-0472">Membrane</keyword>
<evidence type="ECO:0000256" key="10">
    <source>
        <dbReference type="SAM" id="Phobius"/>
    </source>
</evidence>
<dbReference type="AlphaFoldDB" id="A0A507QWR7"/>
<dbReference type="FunFam" id="1.10.287.70:FF:000182">
    <property type="entry name" value="Outward-rectifier potassium channel TOK1"/>
    <property type="match status" value="1"/>
</dbReference>
<evidence type="ECO:0000256" key="9">
    <source>
        <dbReference type="SAM" id="MobiDB-lite"/>
    </source>
</evidence>
<keyword evidence="5 8" id="KW-0406">Ion transport</keyword>
<evidence type="ECO:0000256" key="8">
    <source>
        <dbReference type="RuleBase" id="RU003857"/>
    </source>
</evidence>
<dbReference type="PANTHER" id="PTHR11003:SF342">
    <property type="entry name" value="OUTWARD-RECTIFIER POTASSIUM CHANNEL TOK1"/>
    <property type="match status" value="1"/>
</dbReference>
<feature type="transmembrane region" description="Helical" evidence="10">
    <location>
        <begin position="278"/>
        <end position="296"/>
    </location>
</feature>
<name>A0A507QWR7_MONPU</name>
<dbReference type="InterPro" id="IPR003280">
    <property type="entry name" value="2pore_dom_K_chnl"/>
</dbReference>
<dbReference type="GO" id="GO:0015271">
    <property type="term" value="F:outward rectifier potassium channel activity"/>
    <property type="evidence" value="ECO:0007669"/>
    <property type="project" value="TreeGrafter"/>
</dbReference>
<feature type="transmembrane region" description="Helical" evidence="10">
    <location>
        <begin position="180"/>
        <end position="202"/>
    </location>
</feature>
<feature type="transmembrane region" description="Helical" evidence="10">
    <location>
        <begin position="138"/>
        <end position="159"/>
    </location>
</feature>
<evidence type="ECO:0000256" key="1">
    <source>
        <dbReference type="ARBA" id="ARBA00004141"/>
    </source>
</evidence>
<proteinExistence type="inferred from homology"/>
<dbReference type="EMBL" id="VIFY01000073">
    <property type="protein sequence ID" value="TQB71860.1"/>
    <property type="molecule type" value="Genomic_DNA"/>
</dbReference>
<feature type="region of interest" description="Disordered" evidence="9">
    <location>
        <begin position="1"/>
        <end position="31"/>
    </location>
</feature>
<organism evidence="12 13">
    <name type="scientific">Monascus purpureus</name>
    <name type="common">Red mold</name>
    <name type="synonym">Monascus anka</name>
    <dbReference type="NCBI Taxonomy" id="5098"/>
    <lineage>
        <taxon>Eukaryota</taxon>
        <taxon>Fungi</taxon>
        <taxon>Dikarya</taxon>
        <taxon>Ascomycota</taxon>
        <taxon>Pezizomycotina</taxon>
        <taxon>Eurotiomycetes</taxon>
        <taxon>Eurotiomycetidae</taxon>
        <taxon>Eurotiales</taxon>
        <taxon>Aspergillaceae</taxon>
        <taxon>Monascus</taxon>
    </lineage>
</organism>
<evidence type="ECO:0000256" key="7">
    <source>
        <dbReference type="ARBA" id="ARBA00023303"/>
    </source>
</evidence>
<feature type="region of interest" description="Disordered" evidence="9">
    <location>
        <begin position="533"/>
        <end position="564"/>
    </location>
</feature>
<keyword evidence="3 8" id="KW-0812">Transmembrane</keyword>